<dbReference type="Pfam" id="PF11288">
    <property type="entry name" value="DUF3089"/>
    <property type="match status" value="1"/>
</dbReference>
<dbReference type="SUPFAM" id="SSF53474">
    <property type="entry name" value="alpha/beta-Hydrolases"/>
    <property type="match status" value="1"/>
</dbReference>
<keyword evidence="3" id="KW-1185">Reference proteome</keyword>
<accession>A0ABZ2U2T1</accession>
<organism evidence="2 3">
    <name type="scientific">Gordonia hydrophobica</name>
    <dbReference type="NCBI Taxonomy" id="40516"/>
    <lineage>
        <taxon>Bacteria</taxon>
        <taxon>Bacillati</taxon>
        <taxon>Actinomycetota</taxon>
        <taxon>Actinomycetes</taxon>
        <taxon>Mycobacteriales</taxon>
        <taxon>Gordoniaceae</taxon>
        <taxon>Gordonia</taxon>
    </lineage>
</organism>
<protein>
    <submittedName>
        <fullName evidence="2">DUF3089 domain-containing protein</fullName>
    </submittedName>
</protein>
<reference evidence="2 3" key="1">
    <citation type="journal article" date="2023" name="Virus Evol.">
        <title>Computational host range prediction-The good, the bad, and the ugly.</title>
        <authorList>
            <person name="Howell A.A."/>
            <person name="Versoza C.J."/>
            <person name="Pfeifer S.P."/>
        </authorList>
    </citation>
    <scope>NUCLEOTIDE SEQUENCE [LARGE SCALE GENOMIC DNA]</scope>
    <source>
        <strain evidence="2 3">1610/1b</strain>
    </source>
</reference>
<sequence>MSRLLRRSAIILMVTATVALLTSALPPGPADAAQGTTWLCHPGTAHDPCDIPDDTTDLGARTATPASSVREADKKVDCFYVYPTVTDQPSLIADRRAVPAVTSIARFQAARFNSQCRVFAPVYRQMTTWGLSPAAAASWVGNRDLPNIAYGDVLRAWREYLRTDNRGRGVIFIGHSQGTMMLRKLLREEVDPNPALRKRMVGAFLLGGNVMTAPGKATGGDFRHIPICTGRVTVGCVMAYSTETIGLPSIFGNSSLDVLSTPMNLPTGPRYQVACTDPMTLTGDHRPVGATAPSKPYAMGIIALLMKYTTFPESLPSTRSTWTTGRGRATFACTNTLGFHRLHVTMVRPQQVNEVPLFNTHLLDMNLGIDLLVDIAKKQIAGYTAA</sequence>
<dbReference type="EMBL" id="CP136137">
    <property type="protein sequence ID" value="WYY07927.1"/>
    <property type="molecule type" value="Genomic_DNA"/>
</dbReference>
<dbReference type="InterPro" id="IPR029058">
    <property type="entry name" value="AB_hydrolase_fold"/>
</dbReference>
<dbReference type="Proteomes" id="UP001479933">
    <property type="component" value="Chromosome"/>
</dbReference>
<feature type="chain" id="PRO_5045309546" evidence="1">
    <location>
        <begin position="33"/>
        <end position="386"/>
    </location>
</feature>
<evidence type="ECO:0000313" key="3">
    <source>
        <dbReference type="Proteomes" id="UP001479933"/>
    </source>
</evidence>
<dbReference type="InterPro" id="IPR021440">
    <property type="entry name" value="DUF3089"/>
</dbReference>
<feature type="signal peptide" evidence="1">
    <location>
        <begin position="1"/>
        <end position="32"/>
    </location>
</feature>
<gene>
    <name evidence="2" type="ORF">RVF87_02230</name>
</gene>
<evidence type="ECO:0000256" key="1">
    <source>
        <dbReference type="SAM" id="SignalP"/>
    </source>
</evidence>
<evidence type="ECO:0000313" key="2">
    <source>
        <dbReference type="EMBL" id="WYY07927.1"/>
    </source>
</evidence>
<keyword evidence="1" id="KW-0732">Signal</keyword>
<dbReference type="RefSeq" id="WP_157086138.1">
    <property type="nucleotide sequence ID" value="NZ_CP136137.1"/>
</dbReference>
<name>A0ABZ2U2T1_9ACTN</name>
<proteinExistence type="predicted"/>